<evidence type="ECO:0000256" key="5">
    <source>
        <dbReference type="PIRSR" id="PIRSR000137-2"/>
    </source>
</evidence>
<accession>A0A1L7WC71</accession>
<evidence type="ECO:0000256" key="1">
    <source>
        <dbReference type="ARBA" id="ARBA00001974"/>
    </source>
</evidence>
<organism evidence="8 9">
    <name type="scientific">Phialocephala subalpina</name>
    <dbReference type="NCBI Taxonomy" id="576137"/>
    <lineage>
        <taxon>Eukaryota</taxon>
        <taxon>Fungi</taxon>
        <taxon>Dikarya</taxon>
        <taxon>Ascomycota</taxon>
        <taxon>Pezizomycotina</taxon>
        <taxon>Leotiomycetes</taxon>
        <taxon>Helotiales</taxon>
        <taxon>Mollisiaceae</taxon>
        <taxon>Phialocephala</taxon>
        <taxon>Phialocephala fortinii species complex</taxon>
    </lineage>
</organism>
<evidence type="ECO:0000256" key="3">
    <source>
        <dbReference type="ARBA" id="ARBA00022630"/>
    </source>
</evidence>
<dbReference type="Proteomes" id="UP000184330">
    <property type="component" value="Unassembled WGS sequence"/>
</dbReference>
<keyword evidence="4 5" id="KW-0274">FAD</keyword>
<evidence type="ECO:0000256" key="6">
    <source>
        <dbReference type="SAM" id="MobiDB-lite"/>
    </source>
</evidence>
<gene>
    <name evidence="8" type="ORF">PAC_00121</name>
</gene>
<dbReference type="Gene3D" id="3.50.50.60">
    <property type="entry name" value="FAD/NAD(P)-binding domain"/>
    <property type="match status" value="1"/>
</dbReference>
<evidence type="ECO:0000256" key="4">
    <source>
        <dbReference type="ARBA" id="ARBA00022827"/>
    </source>
</evidence>
<sequence length="633" mass="68773">MYPKDPNDTFDIIIIGAGTAGSLLAARLSKNLSLRILVLEAGQDRNEDANVRTPGLAGKLLGNPSYDWQFQTSPEAGLNGRVIQQPRGKLWGGSSAINSHALVYPSRGYHDAWSLLGNGPDGDRKAEERWDWEGVGKYYRRFHTLQKPSEDVKRQLGVGDLEWEGVGDDGSGGEQGQQNESGSEGIQASFPVTPHILQQAWADAIQDLGYNSLKDPVDGDVIGGSTTTNAIDSSKGERSHAGVAFLEPATKRENLFVRSGVLVEKILFGENEVDGKLVAKGVLYSQEDRGGDVTVRARHEVIICAGTFGSPKVLELSGIGQREILSAASIACLRDLPGVGQNLQDHLNFGPSVEVHDSIETMDVPARDPAVAEAAHRLYETKHEGTLAEGAAYSFSYLPLKTFNSDEEERELATLVDRTLLETSSATSKGLKAQYEIIQRMIRDPREATATVFMTRKQRYTPSSTPTEGNYMSIIAMLSYPFSRGSSHITSTHSSAPPEIKFNYLQHPLDAEILSRHVIQIGQMLTLPMLSTHLRPSGNTLPNGFPRQTKEVEDVEGYLRQFAATNYHPAGTCAMMREESGGVVDESLIVYGTANVRVCDASIIPIIPRGNILSTVYALAEKGADILKGALGL</sequence>
<dbReference type="InterPro" id="IPR036188">
    <property type="entry name" value="FAD/NAD-bd_sf"/>
</dbReference>
<dbReference type="InterPro" id="IPR007867">
    <property type="entry name" value="GMC_OxRtase_C"/>
</dbReference>
<feature type="region of interest" description="Disordered" evidence="6">
    <location>
        <begin position="162"/>
        <end position="187"/>
    </location>
</feature>
<name>A0A1L7WC71_9HELO</name>
<dbReference type="Gene3D" id="3.30.560.10">
    <property type="entry name" value="Glucose Oxidase, domain 3"/>
    <property type="match status" value="1"/>
</dbReference>
<evidence type="ECO:0000256" key="2">
    <source>
        <dbReference type="ARBA" id="ARBA00010790"/>
    </source>
</evidence>
<keyword evidence="3" id="KW-0285">Flavoprotein</keyword>
<reference evidence="8 9" key="1">
    <citation type="submission" date="2016-03" db="EMBL/GenBank/DDBJ databases">
        <authorList>
            <person name="Ploux O."/>
        </authorList>
    </citation>
    <scope>NUCLEOTIDE SEQUENCE [LARGE SCALE GENOMIC DNA]</scope>
    <source>
        <strain evidence="8 9">UAMH 11012</strain>
    </source>
</reference>
<dbReference type="PROSITE" id="PS00624">
    <property type="entry name" value="GMC_OXRED_2"/>
    <property type="match status" value="1"/>
</dbReference>
<feature type="binding site" evidence="5">
    <location>
        <position position="263"/>
    </location>
    <ligand>
        <name>FAD</name>
        <dbReference type="ChEBI" id="CHEBI:57692"/>
    </ligand>
</feature>
<dbReference type="STRING" id="576137.A0A1L7WC71"/>
<dbReference type="PANTHER" id="PTHR11552">
    <property type="entry name" value="GLUCOSE-METHANOL-CHOLINE GMC OXIDOREDUCTASE"/>
    <property type="match status" value="1"/>
</dbReference>
<dbReference type="PIRSF" id="PIRSF000137">
    <property type="entry name" value="Alcohol_oxidase"/>
    <property type="match status" value="1"/>
</dbReference>
<evidence type="ECO:0000313" key="8">
    <source>
        <dbReference type="EMBL" id="CZR50249.1"/>
    </source>
</evidence>
<keyword evidence="9" id="KW-1185">Reference proteome</keyword>
<dbReference type="InterPro" id="IPR012132">
    <property type="entry name" value="GMC_OxRdtase"/>
</dbReference>
<protein>
    <submittedName>
        <fullName evidence="8">Probable choline dehydrogenase</fullName>
    </submittedName>
</protein>
<dbReference type="GO" id="GO:0016614">
    <property type="term" value="F:oxidoreductase activity, acting on CH-OH group of donors"/>
    <property type="evidence" value="ECO:0007669"/>
    <property type="project" value="InterPro"/>
</dbReference>
<proteinExistence type="inferred from homology"/>
<dbReference type="SUPFAM" id="SSF54373">
    <property type="entry name" value="FAD-linked reductases, C-terminal domain"/>
    <property type="match status" value="1"/>
</dbReference>
<dbReference type="PANTHER" id="PTHR11552:SF147">
    <property type="entry name" value="CHOLINE DEHYDROGENASE, MITOCHONDRIAL"/>
    <property type="match status" value="1"/>
</dbReference>
<dbReference type="AlphaFoldDB" id="A0A1L7WC71"/>
<dbReference type="InterPro" id="IPR000172">
    <property type="entry name" value="GMC_OxRdtase_N"/>
</dbReference>
<dbReference type="Pfam" id="PF00732">
    <property type="entry name" value="GMC_oxred_N"/>
    <property type="match status" value="1"/>
</dbReference>
<dbReference type="EMBL" id="FJOG01000001">
    <property type="protein sequence ID" value="CZR50249.1"/>
    <property type="molecule type" value="Genomic_DNA"/>
</dbReference>
<comment type="similarity">
    <text evidence="2">Belongs to the GMC oxidoreductase family.</text>
</comment>
<feature type="compositionally biased region" description="Low complexity" evidence="6">
    <location>
        <begin position="176"/>
        <end position="185"/>
    </location>
</feature>
<evidence type="ECO:0000313" key="9">
    <source>
        <dbReference type="Proteomes" id="UP000184330"/>
    </source>
</evidence>
<dbReference type="SUPFAM" id="SSF51905">
    <property type="entry name" value="FAD/NAD(P)-binding domain"/>
    <property type="match status" value="1"/>
</dbReference>
<dbReference type="OrthoDB" id="269227at2759"/>
<feature type="domain" description="Glucose-methanol-choline oxidoreductase N-terminal" evidence="7">
    <location>
        <begin position="306"/>
        <end position="320"/>
    </location>
</feature>
<comment type="cofactor">
    <cofactor evidence="1 5">
        <name>FAD</name>
        <dbReference type="ChEBI" id="CHEBI:57692"/>
    </cofactor>
</comment>
<dbReference type="GO" id="GO:0050660">
    <property type="term" value="F:flavin adenine dinucleotide binding"/>
    <property type="evidence" value="ECO:0007669"/>
    <property type="project" value="InterPro"/>
</dbReference>
<evidence type="ECO:0000259" key="7">
    <source>
        <dbReference type="PROSITE" id="PS00624"/>
    </source>
</evidence>
<dbReference type="Pfam" id="PF05199">
    <property type="entry name" value="GMC_oxred_C"/>
    <property type="match status" value="1"/>
</dbReference>